<dbReference type="Proteomes" id="UP001164100">
    <property type="component" value="Chromosome"/>
</dbReference>
<dbReference type="InterPro" id="IPR043760">
    <property type="entry name" value="PycTM_dom"/>
</dbReference>
<accession>A0AA46S1H3</accession>
<evidence type="ECO:0000313" key="10">
    <source>
        <dbReference type="EMBL" id="UYF43732.1"/>
    </source>
</evidence>
<evidence type="ECO:0000259" key="9">
    <source>
        <dbReference type="Pfam" id="PF18967"/>
    </source>
</evidence>
<evidence type="ECO:0000256" key="5">
    <source>
        <dbReference type="ARBA" id="ARBA00022989"/>
    </source>
</evidence>
<evidence type="ECO:0000256" key="3">
    <source>
        <dbReference type="ARBA" id="ARBA00022692"/>
    </source>
</evidence>
<proteinExistence type="predicted"/>
<keyword evidence="5 8" id="KW-1133">Transmembrane helix</keyword>
<name>A0AA46S1H3_9BACT</name>
<feature type="domain" description="Pycsar effector protein" evidence="9">
    <location>
        <begin position="14"/>
        <end position="171"/>
    </location>
</feature>
<reference evidence="10" key="1">
    <citation type="journal article" date="2022" name="Front. Microbiol.">
        <title>Species classification and novel plasmid identifications in Arcobacter cryaerophilus and Arcobacter cryaerophilus-like organisms.</title>
        <authorList>
            <person name="Zhou G."/>
            <person name="Wang M."/>
            <person name="Wang H."/>
            <person name="Chen X."/>
            <person name="Gu Y."/>
            <person name="Shao Z."/>
            <person name="Zhang J."/>
            <person name="Zhang M."/>
        </authorList>
    </citation>
    <scope>NUCLEOTIDE SEQUENCE</scope>
    <source>
        <strain evidence="10">ICDCAC48</strain>
    </source>
</reference>
<keyword evidence="4" id="KW-0547">Nucleotide-binding</keyword>
<feature type="transmembrane region" description="Helical" evidence="8">
    <location>
        <begin position="55"/>
        <end position="76"/>
    </location>
</feature>
<keyword evidence="7 8" id="KW-0472">Membrane</keyword>
<feature type="transmembrane region" description="Helical" evidence="8">
    <location>
        <begin position="33"/>
        <end position="49"/>
    </location>
</feature>
<keyword evidence="3 8" id="KW-0812">Transmembrane</keyword>
<evidence type="ECO:0000313" key="11">
    <source>
        <dbReference type="Proteomes" id="UP001164100"/>
    </source>
</evidence>
<evidence type="ECO:0000256" key="8">
    <source>
        <dbReference type="SAM" id="Phobius"/>
    </source>
</evidence>
<sequence length="178" mass="21361">MDNQENTKLIYSVLQDIFKNIWEQQKYSEVKNGIILTLNIAILTILTRIPINEDFICKVIFFILIALFFIHIFLILQSFFPKNKNKENIKWTNDEINIFFFGDIQKLNSNKYLDILLDKYNINKNDLSIKILLDLANQIVKLSEIAEYKYTSFKNSIYRMYGLTILFSIYFTYLFFWN</sequence>
<comment type="subcellular location">
    <subcellularLocation>
        <location evidence="1">Cell membrane</location>
    </subcellularLocation>
</comment>
<evidence type="ECO:0000256" key="6">
    <source>
        <dbReference type="ARBA" id="ARBA00023118"/>
    </source>
</evidence>
<dbReference type="AlphaFoldDB" id="A0AA46S1H3"/>
<evidence type="ECO:0000256" key="1">
    <source>
        <dbReference type="ARBA" id="ARBA00004236"/>
    </source>
</evidence>
<evidence type="ECO:0000256" key="4">
    <source>
        <dbReference type="ARBA" id="ARBA00022741"/>
    </source>
</evidence>
<evidence type="ECO:0000256" key="2">
    <source>
        <dbReference type="ARBA" id="ARBA00022475"/>
    </source>
</evidence>
<keyword evidence="2" id="KW-1003">Cell membrane</keyword>
<organism evidence="10 11">
    <name type="scientific">Aliarcobacter cryaerophilus</name>
    <dbReference type="NCBI Taxonomy" id="28198"/>
    <lineage>
        <taxon>Bacteria</taxon>
        <taxon>Pseudomonadati</taxon>
        <taxon>Campylobacterota</taxon>
        <taxon>Epsilonproteobacteria</taxon>
        <taxon>Campylobacterales</taxon>
        <taxon>Arcobacteraceae</taxon>
        <taxon>Aliarcobacter</taxon>
    </lineage>
</organism>
<dbReference type="GO" id="GO:0000166">
    <property type="term" value="F:nucleotide binding"/>
    <property type="evidence" value="ECO:0007669"/>
    <property type="project" value="UniProtKB-KW"/>
</dbReference>
<protein>
    <submittedName>
        <fullName evidence="10">DUF5706 domain-containing protein</fullName>
    </submittedName>
</protein>
<evidence type="ECO:0000256" key="7">
    <source>
        <dbReference type="ARBA" id="ARBA00023136"/>
    </source>
</evidence>
<dbReference type="GO" id="GO:0051607">
    <property type="term" value="P:defense response to virus"/>
    <property type="evidence" value="ECO:0007669"/>
    <property type="project" value="UniProtKB-KW"/>
</dbReference>
<dbReference type="Pfam" id="PF18967">
    <property type="entry name" value="PycTM"/>
    <property type="match status" value="1"/>
</dbReference>
<dbReference type="EMBL" id="CP099556">
    <property type="protein sequence ID" value="UYF43732.1"/>
    <property type="molecule type" value="Genomic_DNA"/>
</dbReference>
<keyword evidence="6" id="KW-0051">Antiviral defense</keyword>
<gene>
    <name evidence="10" type="ORF">NGX11_02000</name>
</gene>
<dbReference type="RefSeq" id="WP_263514714.1">
    <property type="nucleotide sequence ID" value="NZ_CP099556.1"/>
</dbReference>
<dbReference type="GO" id="GO:0005886">
    <property type="term" value="C:plasma membrane"/>
    <property type="evidence" value="ECO:0007669"/>
    <property type="project" value="UniProtKB-SubCell"/>
</dbReference>
<feature type="transmembrane region" description="Helical" evidence="8">
    <location>
        <begin position="158"/>
        <end position="177"/>
    </location>
</feature>